<dbReference type="SUPFAM" id="SSF143990">
    <property type="entry name" value="YbiA-like"/>
    <property type="match status" value="1"/>
</dbReference>
<sequence length="371" mass="41483">MIGNRITHRMADGVRIPGTWRHAFICNGGTYFLTDLFIYADSLVDCWELVTLDEFEKKLRSGWVATSLPDGGSASAHHLASWTFGEPDTWLTPELLLAEVRDTVDELNGRPDSTRRCLAAVEVFLTERTEENRSAARAAYLAIPETVRHYALGDMDRKDRPLQVLVTGPGGRFPCRPDERVSQEEYDEAVAYFEERRRRLAEAPSRVPADGAVNSFAPAVKLYHSYPQRALEHPGKRCLRNDYPAPITLDDVTYPSVAHAYWAQSVAEPEARVSVVTAETGAKAHTLAARATRREGWERIRTAVMARLLRAKYEQHSDLAAILLATGDATLLYDDADSDFWGDNGGRGRNWTGRLLELVRSELLAGQARVD</sequence>
<feature type="domain" description="NADAR" evidence="3">
    <location>
        <begin position="243"/>
        <end position="363"/>
    </location>
</feature>
<evidence type="ECO:0000256" key="1">
    <source>
        <dbReference type="ARBA" id="ARBA00000022"/>
    </source>
</evidence>
<comment type="catalytic activity">
    <reaction evidence="1">
        <text>5-amino-6-(5-phospho-D-ribosylamino)uracil + H2O = 5,6-diaminouracil + D-ribose 5-phosphate</text>
        <dbReference type="Rhea" id="RHEA:55020"/>
        <dbReference type="ChEBI" id="CHEBI:15377"/>
        <dbReference type="ChEBI" id="CHEBI:46252"/>
        <dbReference type="ChEBI" id="CHEBI:58453"/>
        <dbReference type="ChEBI" id="CHEBI:78346"/>
    </reaction>
</comment>
<comment type="catalytic activity">
    <reaction evidence="2">
        <text>2,5-diamino-6-hydroxy-4-(5-phosphoribosylamino)-pyrimidine + H2O = 2,5,6-triamino-4-hydroxypyrimidine + D-ribose 5-phosphate</text>
        <dbReference type="Rhea" id="RHEA:23436"/>
        <dbReference type="ChEBI" id="CHEBI:15377"/>
        <dbReference type="ChEBI" id="CHEBI:58614"/>
        <dbReference type="ChEBI" id="CHEBI:78346"/>
        <dbReference type="ChEBI" id="CHEBI:137796"/>
    </reaction>
</comment>
<evidence type="ECO:0000259" key="5">
    <source>
        <dbReference type="Pfam" id="PF24645"/>
    </source>
</evidence>
<name>A0ABV5R0J4_9ACTN</name>
<comment type="caution">
    <text evidence="6">The sequence shown here is derived from an EMBL/GenBank/DDBJ whole genome shotgun (WGS) entry which is preliminary data.</text>
</comment>
<dbReference type="Pfam" id="PF08719">
    <property type="entry name" value="NADAR"/>
    <property type="match status" value="1"/>
</dbReference>
<dbReference type="Gene3D" id="1.10.357.40">
    <property type="entry name" value="YbiA-like"/>
    <property type="match status" value="1"/>
</dbReference>
<evidence type="ECO:0000259" key="3">
    <source>
        <dbReference type="Pfam" id="PF08719"/>
    </source>
</evidence>
<feature type="domain" description="DUF7638" evidence="4">
    <location>
        <begin position="7"/>
        <end position="111"/>
    </location>
</feature>
<feature type="domain" description="DUF7639" evidence="5">
    <location>
        <begin position="112"/>
        <end position="202"/>
    </location>
</feature>
<evidence type="ECO:0000313" key="6">
    <source>
        <dbReference type="EMBL" id="MFB9571361.1"/>
    </source>
</evidence>
<proteinExistence type="predicted"/>
<evidence type="ECO:0000313" key="7">
    <source>
        <dbReference type="Proteomes" id="UP001589710"/>
    </source>
</evidence>
<evidence type="ECO:0000259" key="4">
    <source>
        <dbReference type="Pfam" id="PF24644"/>
    </source>
</evidence>
<organism evidence="6 7">
    <name type="scientific">Streptomyces yanii</name>
    <dbReference type="NCBI Taxonomy" id="78510"/>
    <lineage>
        <taxon>Bacteria</taxon>
        <taxon>Bacillati</taxon>
        <taxon>Actinomycetota</taxon>
        <taxon>Actinomycetes</taxon>
        <taxon>Kitasatosporales</taxon>
        <taxon>Streptomycetaceae</taxon>
        <taxon>Streptomyces</taxon>
    </lineage>
</organism>
<reference evidence="6 7" key="1">
    <citation type="submission" date="2024-09" db="EMBL/GenBank/DDBJ databases">
        <authorList>
            <person name="Sun Q."/>
            <person name="Mori K."/>
        </authorList>
    </citation>
    <scope>NUCLEOTIDE SEQUENCE [LARGE SCALE GENOMIC DNA]</scope>
    <source>
        <strain evidence="6 7">JCM 3331</strain>
    </source>
</reference>
<protein>
    <submittedName>
        <fullName evidence="6">NADAR family protein</fullName>
    </submittedName>
</protein>
<dbReference type="Pfam" id="PF24645">
    <property type="entry name" value="DUF7639"/>
    <property type="match status" value="1"/>
</dbReference>
<evidence type="ECO:0000256" key="2">
    <source>
        <dbReference type="ARBA" id="ARBA00000751"/>
    </source>
</evidence>
<dbReference type="CDD" id="cd15457">
    <property type="entry name" value="NADAR"/>
    <property type="match status" value="1"/>
</dbReference>
<dbReference type="InterPro" id="IPR012816">
    <property type="entry name" value="NADAR"/>
</dbReference>
<dbReference type="RefSeq" id="WP_345510066.1">
    <property type="nucleotide sequence ID" value="NZ_BAAAXD010000006.1"/>
</dbReference>
<dbReference type="InterPro" id="IPR056056">
    <property type="entry name" value="DUF7639"/>
</dbReference>
<dbReference type="InterPro" id="IPR056055">
    <property type="entry name" value="DUF7638"/>
</dbReference>
<keyword evidence="7" id="KW-1185">Reference proteome</keyword>
<dbReference type="Proteomes" id="UP001589710">
    <property type="component" value="Unassembled WGS sequence"/>
</dbReference>
<dbReference type="Pfam" id="PF24644">
    <property type="entry name" value="DUF7638"/>
    <property type="match status" value="1"/>
</dbReference>
<dbReference type="InterPro" id="IPR037238">
    <property type="entry name" value="YbiA-like_sf"/>
</dbReference>
<accession>A0ABV5R0J4</accession>
<gene>
    <name evidence="6" type="ORF">ACFFTL_03120</name>
</gene>
<dbReference type="EMBL" id="JBHMCG010000008">
    <property type="protein sequence ID" value="MFB9571361.1"/>
    <property type="molecule type" value="Genomic_DNA"/>
</dbReference>